<dbReference type="AlphaFoldDB" id="B5YIT3"/>
<dbReference type="Proteomes" id="UP000000718">
    <property type="component" value="Chromosome"/>
</dbReference>
<evidence type="ECO:0000313" key="1">
    <source>
        <dbReference type="EMBL" id="ACI21036.1"/>
    </source>
</evidence>
<dbReference type="HOGENOM" id="CLU_3278004_0_0_0"/>
<dbReference type="STRING" id="289376.THEYE_A2020"/>
<dbReference type="KEGG" id="tye:THEYE_A2020"/>
<sequence>MLRVKTPIINPAFISHMVQMKLLFEVPIERIKLTLYPTWFR</sequence>
<name>B5YIT3_THEYD</name>
<reference evidence="2" key="1">
    <citation type="submission" date="2008-08" db="EMBL/GenBank/DDBJ databases">
        <title>The complete genome sequence of Thermodesulfovibrio yellowstonii strain ATCC 51303 / DSM 11347 / YP87.</title>
        <authorList>
            <person name="Dodson R.J."/>
            <person name="Durkin A.S."/>
            <person name="Wu M."/>
            <person name="Eisen J."/>
            <person name="Sutton G."/>
        </authorList>
    </citation>
    <scope>NUCLEOTIDE SEQUENCE [LARGE SCALE GENOMIC DNA]</scope>
    <source>
        <strain evidence="2">ATCC 51303 / DSM 11347 / YP87</strain>
    </source>
</reference>
<dbReference type="PATRIC" id="fig|289376.4.peg.1970"/>
<proteinExistence type="predicted"/>
<organism evidence="1 2">
    <name type="scientific">Thermodesulfovibrio yellowstonii (strain ATCC 51303 / DSM 11347 / YP87)</name>
    <dbReference type="NCBI Taxonomy" id="289376"/>
    <lineage>
        <taxon>Bacteria</taxon>
        <taxon>Pseudomonadati</taxon>
        <taxon>Nitrospirota</taxon>
        <taxon>Thermodesulfovibrionia</taxon>
        <taxon>Thermodesulfovibrionales</taxon>
        <taxon>Thermodesulfovibrionaceae</taxon>
        <taxon>Thermodesulfovibrio</taxon>
    </lineage>
</organism>
<keyword evidence="2" id="KW-1185">Reference proteome</keyword>
<accession>B5YIT3</accession>
<gene>
    <name evidence="1" type="ordered locus">THEYE_A2020</name>
</gene>
<dbReference type="EnsemblBacteria" id="ACI21036">
    <property type="protein sequence ID" value="ACI21036"/>
    <property type="gene ID" value="THEYE_A2020"/>
</dbReference>
<dbReference type="InParanoid" id="B5YIT3"/>
<reference evidence="1 2" key="2">
    <citation type="journal article" date="2015" name="Genome Announc.">
        <title>Genome Sequence of the Sulfate-Reducing Thermophilic Bacterium Thermodesulfovibrio yellowstonii Strain DSM 11347T (Phylum Nitrospirae).</title>
        <authorList>
            <person name="Bhatnagar S."/>
            <person name="Badger J.H."/>
            <person name="Madupu R."/>
            <person name="Khouri H.M."/>
            <person name="O'Connor E.M."/>
            <person name="Robb F.T."/>
            <person name="Ward N.L."/>
            <person name="Eisen J.A."/>
        </authorList>
    </citation>
    <scope>NUCLEOTIDE SEQUENCE [LARGE SCALE GENOMIC DNA]</scope>
    <source>
        <strain evidence="2">ATCC 51303 / DSM 11347 / YP87</strain>
    </source>
</reference>
<evidence type="ECO:0000313" key="2">
    <source>
        <dbReference type="Proteomes" id="UP000000718"/>
    </source>
</evidence>
<dbReference type="EMBL" id="CP001147">
    <property type="protein sequence ID" value="ACI21036.1"/>
    <property type="molecule type" value="Genomic_DNA"/>
</dbReference>
<protein>
    <submittedName>
        <fullName evidence="1">Uncharacterized protein</fullName>
    </submittedName>
</protein>